<reference evidence="3 4" key="1">
    <citation type="submission" date="2024-02" db="EMBL/GenBank/DDBJ databases">
        <title>Chromosome-scale genome assembly of the rough periwinkle Littorina saxatilis.</title>
        <authorList>
            <person name="De Jode A."/>
            <person name="Faria R."/>
            <person name="Formenti G."/>
            <person name="Sims Y."/>
            <person name="Smith T.P."/>
            <person name="Tracey A."/>
            <person name="Wood J.M.D."/>
            <person name="Zagrodzka Z.B."/>
            <person name="Johannesson K."/>
            <person name="Butlin R.K."/>
            <person name="Leder E.H."/>
        </authorList>
    </citation>
    <scope>NUCLEOTIDE SEQUENCE [LARGE SCALE GENOMIC DNA]</scope>
    <source>
        <strain evidence="3">Snail1</strain>
        <tissue evidence="3">Muscle</tissue>
    </source>
</reference>
<evidence type="ECO:0000256" key="1">
    <source>
        <dbReference type="SAM" id="MobiDB-lite"/>
    </source>
</evidence>
<evidence type="ECO:0000313" key="3">
    <source>
        <dbReference type="EMBL" id="KAK7090477.1"/>
    </source>
</evidence>
<feature type="signal peptide" evidence="2">
    <location>
        <begin position="1"/>
        <end position="22"/>
    </location>
</feature>
<accession>A0AAN9AP35</accession>
<keyword evidence="4" id="KW-1185">Reference proteome</keyword>
<name>A0AAN9AP35_9CAEN</name>
<keyword evidence="2" id="KW-0732">Signal</keyword>
<feature type="chain" id="PRO_5042815050" evidence="2">
    <location>
        <begin position="23"/>
        <end position="100"/>
    </location>
</feature>
<dbReference type="AlphaFoldDB" id="A0AAN9AP35"/>
<protein>
    <submittedName>
        <fullName evidence="3">Uncharacterized protein</fullName>
    </submittedName>
</protein>
<organism evidence="3 4">
    <name type="scientific">Littorina saxatilis</name>
    <dbReference type="NCBI Taxonomy" id="31220"/>
    <lineage>
        <taxon>Eukaryota</taxon>
        <taxon>Metazoa</taxon>
        <taxon>Spiralia</taxon>
        <taxon>Lophotrochozoa</taxon>
        <taxon>Mollusca</taxon>
        <taxon>Gastropoda</taxon>
        <taxon>Caenogastropoda</taxon>
        <taxon>Littorinimorpha</taxon>
        <taxon>Littorinoidea</taxon>
        <taxon>Littorinidae</taxon>
        <taxon>Littorina</taxon>
    </lineage>
</organism>
<feature type="compositionally biased region" description="Basic residues" evidence="1">
    <location>
        <begin position="74"/>
        <end position="91"/>
    </location>
</feature>
<feature type="region of interest" description="Disordered" evidence="1">
    <location>
        <begin position="74"/>
        <end position="100"/>
    </location>
</feature>
<evidence type="ECO:0000313" key="4">
    <source>
        <dbReference type="Proteomes" id="UP001374579"/>
    </source>
</evidence>
<dbReference type="EMBL" id="JBAMIC010000024">
    <property type="protein sequence ID" value="KAK7090477.1"/>
    <property type="molecule type" value="Genomic_DNA"/>
</dbReference>
<dbReference type="Proteomes" id="UP001374579">
    <property type="component" value="Unassembled WGS sequence"/>
</dbReference>
<comment type="caution">
    <text evidence="3">The sequence shown here is derived from an EMBL/GenBank/DDBJ whole genome shotgun (WGS) entry which is preliminary data.</text>
</comment>
<gene>
    <name evidence="3" type="ORF">V1264_010268</name>
</gene>
<sequence length="100" mass="11821">MEFTRILLVSALVMFVLATVLARPHASSGTENELADIASELTHTLREVVDIMESNKPRRRRRMVHFHIGRAHHHPRNYPRFRRRRYRKQRGGRNADISDH</sequence>
<proteinExistence type="predicted"/>
<evidence type="ECO:0000256" key="2">
    <source>
        <dbReference type="SAM" id="SignalP"/>
    </source>
</evidence>